<dbReference type="InterPro" id="IPR052967">
    <property type="entry name" value="Stress_Response_Assoc"/>
</dbReference>
<evidence type="ECO:0000313" key="4">
    <source>
        <dbReference type="Proteomes" id="UP001168528"/>
    </source>
</evidence>
<dbReference type="PANTHER" id="PTHR38463">
    <property type="entry name" value="STRESS RESPONSE PROTEIN YSNF"/>
    <property type="match status" value="1"/>
</dbReference>
<dbReference type="EMBL" id="JAUKPO010000004">
    <property type="protein sequence ID" value="MDO1446652.1"/>
    <property type="molecule type" value="Genomic_DNA"/>
</dbReference>
<name>A0ABT8R7B7_9BACT</name>
<dbReference type="InterPro" id="IPR014747">
    <property type="entry name" value="Bac_photo_RC_H_C"/>
</dbReference>
<dbReference type="Pfam" id="PF05239">
    <property type="entry name" value="PRC"/>
    <property type="match status" value="1"/>
</dbReference>
<reference evidence="3" key="1">
    <citation type="submission" date="2023-07" db="EMBL/GenBank/DDBJ databases">
        <title>The genome sequence of Rhodocytophaga aerolata KACC 12507.</title>
        <authorList>
            <person name="Zhang X."/>
        </authorList>
    </citation>
    <scope>NUCLEOTIDE SEQUENCE</scope>
    <source>
        <strain evidence="3">KACC 12507</strain>
    </source>
</reference>
<dbReference type="PANTHER" id="PTHR38463:SF1">
    <property type="entry name" value="STRESS RESPONSE PROTEIN YSNF"/>
    <property type="match status" value="1"/>
</dbReference>
<protein>
    <submittedName>
        <fullName evidence="3">DUF2382 domain-containing protein</fullName>
    </submittedName>
</protein>
<dbReference type="SUPFAM" id="SSF50346">
    <property type="entry name" value="PRC-barrel domain"/>
    <property type="match status" value="1"/>
</dbReference>
<evidence type="ECO:0000259" key="1">
    <source>
        <dbReference type="Pfam" id="PF05239"/>
    </source>
</evidence>
<dbReference type="Proteomes" id="UP001168528">
    <property type="component" value="Unassembled WGS sequence"/>
</dbReference>
<keyword evidence="4" id="KW-1185">Reference proteome</keyword>
<dbReference type="InterPro" id="IPR011033">
    <property type="entry name" value="PRC_barrel-like_sf"/>
</dbReference>
<feature type="domain" description="PRC-barrel" evidence="1">
    <location>
        <begin position="301"/>
        <end position="359"/>
    </location>
</feature>
<accession>A0ABT8R7B7</accession>
<evidence type="ECO:0000259" key="2">
    <source>
        <dbReference type="Pfam" id="PF09557"/>
    </source>
</evidence>
<sequence>MNHTVIGIFDTEQDATRAIDQLVTSGLSRSNIDSCSKNALNNEGSDTKLNNFFGSVFDKEDDIKNHYQVASSGCTVTVHATSSQEAQLAAEIMDQYGAVDVDERAMHGQSNTGFAETPGAAVSNSDNAIPVIEEELQVGKQVVQTGGVRLRSRIIERPVEEHLRLREEHVHVERNPVNQNASPADIDSFREETIEMRETSEVPLVNKEARVVEEVSLNKEVEEHDEVIRDSVRHTEVDVEDLHGKSDLDTDRTSLRDTLNAGTAVGKDTDANFLDKSHEGWKNVLHRMREVENDYKVASDDPDVRGWEVTDSTNSKLGVVEELIVDTNAMKVRYLEVKVNADLLNTAIGNDHHILIPIGSATLDHSHRNVLVSTFDQNTLESYPAYTGETITRDYEHGLLSALSPTYKAGSVTNDQFYEGEHFGSGKFGRSTDI</sequence>
<dbReference type="RefSeq" id="WP_302037449.1">
    <property type="nucleotide sequence ID" value="NZ_JAUKPO010000004.1"/>
</dbReference>
<dbReference type="Pfam" id="PF09557">
    <property type="entry name" value="DUF2382"/>
    <property type="match status" value="1"/>
</dbReference>
<proteinExistence type="predicted"/>
<evidence type="ECO:0000313" key="3">
    <source>
        <dbReference type="EMBL" id="MDO1446652.1"/>
    </source>
</evidence>
<organism evidence="3 4">
    <name type="scientific">Rhodocytophaga aerolata</name>
    <dbReference type="NCBI Taxonomy" id="455078"/>
    <lineage>
        <taxon>Bacteria</taxon>
        <taxon>Pseudomonadati</taxon>
        <taxon>Bacteroidota</taxon>
        <taxon>Cytophagia</taxon>
        <taxon>Cytophagales</taxon>
        <taxon>Rhodocytophagaceae</taxon>
        <taxon>Rhodocytophaga</taxon>
    </lineage>
</organism>
<dbReference type="InterPro" id="IPR019060">
    <property type="entry name" value="DUF2382"/>
</dbReference>
<comment type="caution">
    <text evidence="3">The sequence shown here is derived from an EMBL/GenBank/DDBJ whole genome shotgun (WGS) entry which is preliminary data.</text>
</comment>
<dbReference type="Gene3D" id="3.90.50.10">
    <property type="entry name" value="Photosynthetic Reaction Center, subunit H, domain 2"/>
    <property type="match status" value="1"/>
</dbReference>
<gene>
    <name evidence="3" type="ORF">Q0590_10345</name>
</gene>
<dbReference type="InterPro" id="IPR027275">
    <property type="entry name" value="PRC-brl_dom"/>
</dbReference>
<feature type="domain" description="DUF2382" evidence="2">
    <location>
        <begin position="129"/>
        <end position="239"/>
    </location>
</feature>